<accession>A0AC34GUG2</accession>
<evidence type="ECO:0000313" key="1">
    <source>
        <dbReference type="Proteomes" id="UP000887579"/>
    </source>
</evidence>
<sequence length="153" mass="16698">MITVMYIQKKTTAVELIKGVEPKVVVVAVELVSDAEEVSNTIVDESVVVSLLIIGEVVVLSVQTSEVRSEVMPPEEEMVDGSVVLEKISDVESVKTNKVVSSVEESEIELESVESEKEDMSADRGIVGTEKTEVEKTTANKTITTLLENIFRV</sequence>
<organism evidence="1 2">
    <name type="scientific">Panagrolaimus sp. ES5</name>
    <dbReference type="NCBI Taxonomy" id="591445"/>
    <lineage>
        <taxon>Eukaryota</taxon>
        <taxon>Metazoa</taxon>
        <taxon>Ecdysozoa</taxon>
        <taxon>Nematoda</taxon>
        <taxon>Chromadorea</taxon>
        <taxon>Rhabditida</taxon>
        <taxon>Tylenchina</taxon>
        <taxon>Panagrolaimomorpha</taxon>
        <taxon>Panagrolaimoidea</taxon>
        <taxon>Panagrolaimidae</taxon>
        <taxon>Panagrolaimus</taxon>
    </lineage>
</organism>
<proteinExistence type="predicted"/>
<name>A0AC34GUG2_9BILA</name>
<dbReference type="Proteomes" id="UP000887579">
    <property type="component" value="Unplaced"/>
</dbReference>
<evidence type="ECO:0000313" key="2">
    <source>
        <dbReference type="WBParaSite" id="ES5_v2.g8362.t1"/>
    </source>
</evidence>
<dbReference type="WBParaSite" id="ES5_v2.g8362.t1">
    <property type="protein sequence ID" value="ES5_v2.g8362.t1"/>
    <property type="gene ID" value="ES5_v2.g8362"/>
</dbReference>
<protein>
    <submittedName>
        <fullName evidence="2">Uncharacterized protein</fullName>
    </submittedName>
</protein>
<reference evidence="2" key="1">
    <citation type="submission" date="2022-11" db="UniProtKB">
        <authorList>
            <consortium name="WormBaseParasite"/>
        </authorList>
    </citation>
    <scope>IDENTIFICATION</scope>
</reference>